<sequence>MNTAAPTQRRIIIVDDDALVRAGLRMILGGDPGITVVAEGTHGEEAVSLYAAHQPDVVLMDIRMPVRDGLSATKDIVTRWPHANVLVLTTFDTDEFIVKALRAGARGFLLKDTSPPDLVRAVNLAGDGHPTLSPSVTAQLIAKVSEEPDTGRQRQARRMVEQLTERELDVAQQIAQGKSNQEISQTLYMSIPTVKTHISRIFTKFDVDNRVQIAIRMHDAHLGHPTTPDA</sequence>
<evidence type="ECO:0000256" key="1">
    <source>
        <dbReference type="ARBA" id="ARBA00022553"/>
    </source>
</evidence>
<protein>
    <submittedName>
        <fullName evidence="8">Two component transcriptional regulator, LuxR family</fullName>
    </submittedName>
</protein>
<dbReference type="RefSeq" id="WP_015772757.1">
    <property type="nucleotide sequence ID" value="NC_013174.1"/>
</dbReference>
<dbReference type="SUPFAM" id="SSF52172">
    <property type="entry name" value="CheY-like"/>
    <property type="match status" value="1"/>
</dbReference>
<dbReference type="OrthoDB" id="9808843at2"/>
<dbReference type="SMART" id="SM00448">
    <property type="entry name" value="REC"/>
    <property type="match status" value="1"/>
</dbReference>
<dbReference type="InterPro" id="IPR058245">
    <property type="entry name" value="NreC/VraR/RcsB-like_REC"/>
</dbReference>
<keyword evidence="3" id="KW-0238">DNA-binding</keyword>
<dbReference type="InterPro" id="IPR011006">
    <property type="entry name" value="CheY-like_superfamily"/>
</dbReference>
<evidence type="ECO:0000256" key="2">
    <source>
        <dbReference type="ARBA" id="ARBA00023015"/>
    </source>
</evidence>
<dbReference type="PANTHER" id="PTHR43214">
    <property type="entry name" value="TWO-COMPONENT RESPONSE REGULATOR"/>
    <property type="match status" value="1"/>
</dbReference>
<evidence type="ECO:0000256" key="3">
    <source>
        <dbReference type="ARBA" id="ARBA00023125"/>
    </source>
</evidence>
<dbReference type="Pfam" id="PF00072">
    <property type="entry name" value="Response_reg"/>
    <property type="match status" value="1"/>
</dbReference>
<dbReference type="eggNOG" id="COG2197">
    <property type="taxonomic scope" value="Bacteria"/>
</dbReference>
<dbReference type="GO" id="GO:0003677">
    <property type="term" value="F:DNA binding"/>
    <property type="evidence" value="ECO:0007669"/>
    <property type="project" value="UniProtKB-KW"/>
</dbReference>
<evidence type="ECO:0000256" key="5">
    <source>
        <dbReference type="PROSITE-ProRule" id="PRU00169"/>
    </source>
</evidence>
<reference evidence="8 9" key="1">
    <citation type="journal article" date="2009" name="Stand. Genomic Sci.">
        <title>Complete genome sequence of Jonesia denitrificans type strain (Prevot 55134).</title>
        <authorList>
            <person name="Pukall R."/>
            <person name="Gehrich-Schroter G."/>
            <person name="Lapidus A."/>
            <person name="Nolan M."/>
            <person name="Glavina Del Rio T."/>
            <person name="Lucas S."/>
            <person name="Chen F."/>
            <person name="Tice H."/>
            <person name="Pitluck S."/>
            <person name="Cheng J.F."/>
            <person name="Copeland A."/>
            <person name="Saunders E."/>
            <person name="Brettin T."/>
            <person name="Detter J.C."/>
            <person name="Bruce D."/>
            <person name="Goodwin L."/>
            <person name="Pati A."/>
            <person name="Ivanova N."/>
            <person name="Mavromatis K."/>
            <person name="Ovchinnikova G."/>
            <person name="Chen A."/>
            <person name="Palaniappan K."/>
            <person name="Land M."/>
            <person name="Hauser L."/>
            <person name="Chang Y.J."/>
            <person name="Jeffries C.D."/>
            <person name="Chain P."/>
            <person name="Goker M."/>
            <person name="Bristow J."/>
            <person name="Eisen J.A."/>
            <person name="Markowitz V."/>
            <person name="Hugenholtz P."/>
            <person name="Kyrpides N.C."/>
            <person name="Klenk H.P."/>
            <person name="Han C."/>
        </authorList>
    </citation>
    <scope>NUCLEOTIDE SEQUENCE [LARGE SCALE GENOMIC DNA]</scope>
    <source>
        <strain evidence="9">ATCC 14870 / DSM 20603 / BCRC 15368 / CIP 55.134 / JCM 11481 / NBRC 15587 / NCTC 10816 / Prevot 55134</strain>
    </source>
</reference>
<dbReference type="GO" id="GO:0000160">
    <property type="term" value="P:phosphorelay signal transduction system"/>
    <property type="evidence" value="ECO:0007669"/>
    <property type="project" value="InterPro"/>
</dbReference>
<dbReference type="STRING" id="471856.Jden_2514"/>
<dbReference type="KEGG" id="jde:Jden_2514"/>
<keyword evidence="4" id="KW-0804">Transcription</keyword>
<dbReference type="CDD" id="cd17535">
    <property type="entry name" value="REC_NarL-like"/>
    <property type="match status" value="1"/>
</dbReference>
<dbReference type="PROSITE" id="PS50110">
    <property type="entry name" value="RESPONSE_REGULATORY"/>
    <property type="match status" value="1"/>
</dbReference>
<gene>
    <name evidence="8" type="ordered locus">Jden_2514</name>
</gene>
<accession>C7R398</accession>
<name>C7R398_JONDD</name>
<feature type="domain" description="HTH luxR-type" evidence="6">
    <location>
        <begin position="156"/>
        <end position="221"/>
    </location>
</feature>
<dbReference type="PANTHER" id="PTHR43214:SF24">
    <property type="entry name" value="TRANSCRIPTIONAL REGULATORY PROTEIN NARL-RELATED"/>
    <property type="match status" value="1"/>
</dbReference>
<dbReference type="Gene3D" id="3.40.50.2300">
    <property type="match status" value="1"/>
</dbReference>
<proteinExistence type="predicted"/>
<dbReference type="Pfam" id="PF00196">
    <property type="entry name" value="GerE"/>
    <property type="match status" value="1"/>
</dbReference>
<evidence type="ECO:0000259" key="7">
    <source>
        <dbReference type="PROSITE" id="PS50110"/>
    </source>
</evidence>
<feature type="domain" description="Response regulatory" evidence="7">
    <location>
        <begin position="10"/>
        <end position="126"/>
    </location>
</feature>
<dbReference type="HOGENOM" id="CLU_000445_90_10_11"/>
<keyword evidence="2" id="KW-0805">Transcription regulation</keyword>
<organism evidence="8 9">
    <name type="scientific">Jonesia denitrificans (strain ATCC 14870 / DSM 20603 / BCRC 15368 / CIP 55.134 / JCM 11481 / NBRC 15587 / NCTC 10816 / Prevot 55134)</name>
    <name type="common">Listeria denitrificans</name>
    <dbReference type="NCBI Taxonomy" id="471856"/>
    <lineage>
        <taxon>Bacteria</taxon>
        <taxon>Bacillati</taxon>
        <taxon>Actinomycetota</taxon>
        <taxon>Actinomycetes</taxon>
        <taxon>Micrococcales</taxon>
        <taxon>Jonesiaceae</taxon>
        <taxon>Jonesia</taxon>
    </lineage>
</organism>
<dbReference type="SMART" id="SM00421">
    <property type="entry name" value="HTH_LUXR"/>
    <property type="match status" value="1"/>
</dbReference>
<dbReference type="InterPro" id="IPR000792">
    <property type="entry name" value="Tscrpt_reg_LuxR_C"/>
</dbReference>
<keyword evidence="9" id="KW-1185">Reference proteome</keyword>
<dbReference type="GO" id="GO:0006355">
    <property type="term" value="P:regulation of DNA-templated transcription"/>
    <property type="evidence" value="ECO:0007669"/>
    <property type="project" value="InterPro"/>
</dbReference>
<feature type="modified residue" description="4-aspartylphosphate" evidence="5">
    <location>
        <position position="61"/>
    </location>
</feature>
<dbReference type="EMBL" id="CP001706">
    <property type="protein sequence ID" value="ACV10146.1"/>
    <property type="molecule type" value="Genomic_DNA"/>
</dbReference>
<dbReference type="PRINTS" id="PR00038">
    <property type="entry name" value="HTHLUXR"/>
</dbReference>
<dbReference type="PROSITE" id="PS00622">
    <property type="entry name" value="HTH_LUXR_1"/>
    <property type="match status" value="1"/>
</dbReference>
<evidence type="ECO:0000256" key="4">
    <source>
        <dbReference type="ARBA" id="ARBA00023163"/>
    </source>
</evidence>
<dbReference type="PROSITE" id="PS50043">
    <property type="entry name" value="HTH_LUXR_2"/>
    <property type="match status" value="1"/>
</dbReference>
<dbReference type="InterPro" id="IPR039420">
    <property type="entry name" value="WalR-like"/>
</dbReference>
<evidence type="ECO:0000313" key="8">
    <source>
        <dbReference type="EMBL" id="ACV10146.1"/>
    </source>
</evidence>
<keyword evidence="1 5" id="KW-0597">Phosphoprotein</keyword>
<dbReference type="AlphaFoldDB" id="C7R398"/>
<evidence type="ECO:0000313" key="9">
    <source>
        <dbReference type="Proteomes" id="UP000000628"/>
    </source>
</evidence>
<evidence type="ECO:0000259" key="6">
    <source>
        <dbReference type="PROSITE" id="PS50043"/>
    </source>
</evidence>
<dbReference type="Proteomes" id="UP000000628">
    <property type="component" value="Chromosome"/>
</dbReference>
<dbReference type="CDD" id="cd06170">
    <property type="entry name" value="LuxR_C_like"/>
    <property type="match status" value="1"/>
</dbReference>
<dbReference type="InterPro" id="IPR001789">
    <property type="entry name" value="Sig_transdc_resp-reg_receiver"/>
</dbReference>